<evidence type="ECO:0000313" key="3">
    <source>
        <dbReference type="Proteomes" id="UP001199816"/>
    </source>
</evidence>
<feature type="transmembrane region" description="Helical" evidence="1">
    <location>
        <begin position="12"/>
        <end position="37"/>
    </location>
</feature>
<keyword evidence="3" id="KW-1185">Reference proteome</keyword>
<dbReference type="EMBL" id="JAJNEC010000005">
    <property type="protein sequence ID" value="MCD2423820.1"/>
    <property type="molecule type" value="Genomic_DNA"/>
</dbReference>
<sequence length="114" mass="13631">MNYRRKGRRPRVFLFVLLGLLAILLFGWIVMLLWNAILPDLLNTKQISFWQAVGLLVLSKILFGFGPGGKPHHHKGPSDRLRQKFRNMSEDERKEFREAWRQRCGQWRRFPNQE</sequence>
<protein>
    <submittedName>
        <fullName evidence="2">Uncharacterized protein</fullName>
    </submittedName>
</protein>
<keyword evidence="1" id="KW-1133">Transmembrane helix</keyword>
<evidence type="ECO:0000313" key="2">
    <source>
        <dbReference type="EMBL" id="MCD2423820.1"/>
    </source>
</evidence>
<gene>
    <name evidence="2" type="ORF">LQ567_13675</name>
</gene>
<accession>A0ABS8PSH6</accession>
<keyword evidence="1" id="KW-0812">Transmembrane</keyword>
<name>A0ABS8PSH6_9BACT</name>
<feature type="transmembrane region" description="Helical" evidence="1">
    <location>
        <begin position="49"/>
        <end position="66"/>
    </location>
</feature>
<dbReference type="RefSeq" id="WP_231005078.1">
    <property type="nucleotide sequence ID" value="NZ_JAJNEC010000005.1"/>
</dbReference>
<organism evidence="2 3">
    <name type="scientific">Niabella pedocola</name>
    <dbReference type="NCBI Taxonomy" id="1752077"/>
    <lineage>
        <taxon>Bacteria</taxon>
        <taxon>Pseudomonadati</taxon>
        <taxon>Bacteroidota</taxon>
        <taxon>Chitinophagia</taxon>
        <taxon>Chitinophagales</taxon>
        <taxon>Chitinophagaceae</taxon>
        <taxon>Niabella</taxon>
    </lineage>
</organism>
<dbReference type="Proteomes" id="UP001199816">
    <property type="component" value="Unassembled WGS sequence"/>
</dbReference>
<keyword evidence="1" id="KW-0472">Membrane</keyword>
<comment type="caution">
    <text evidence="2">The sequence shown here is derived from an EMBL/GenBank/DDBJ whole genome shotgun (WGS) entry which is preliminary data.</text>
</comment>
<reference evidence="2 3" key="1">
    <citation type="submission" date="2021-11" db="EMBL/GenBank/DDBJ databases">
        <title>Genomic of Niabella pedocola.</title>
        <authorList>
            <person name="Wu T."/>
        </authorList>
    </citation>
    <scope>NUCLEOTIDE SEQUENCE [LARGE SCALE GENOMIC DNA]</scope>
    <source>
        <strain evidence="2 3">JCM 31011</strain>
    </source>
</reference>
<proteinExistence type="predicted"/>
<evidence type="ECO:0000256" key="1">
    <source>
        <dbReference type="SAM" id="Phobius"/>
    </source>
</evidence>